<sequence length="386" mass="41365">MRGVIAPDDGAFTIEAARARRRLPRLFADYLDGGAHGEKTILANRAAFTRWSLLPRGLRDVSCIDQQTTCFGMALKAPVLLSPVGFAGLFHSDGEIGAARAAERCGIASALSSFSIHALEEVAAVKAPLMAQLYILRDRGVTQDMLDRAAASGVGTLVLTIDTAITPLRPRDIRNGFRDRVRPSLGQSMGLARHPAWLLDRLRARRNDLGTMGRYTGARGIMGQARDIASRIDPTLSWADLEMLRACWKGRLVLKGVLHPDDARQAVSCGVDGLILSNHGGRQLDPSPSPLTMLPDILDATQDRLDVVVDGGVRHGGDVVTALALGARAVSLGRPWAWALAAGGTKNVETALHRLIRETADCMALTGLCTIQALREAGRTVLHSDG</sequence>
<dbReference type="PANTHER" id="PTHR10578:SF107">
    <property type="entry name" value="2-HYDROXYACID OXIDASE 1"/>
    <property type="match status" value="1"/>
</dbReference>
<evidence type="ECO:0000256" key="2">
    <source>
        <dbReference type="ARBA" id="ARBA00022630"/>
    </source>
</evidence>
<dbReference type="CDD" id="cd02809">
    <property type="entry name" value="alpha_hydroxyacid_oxid_FMN"/>
    <property type="match status" value="1"/>
</dbReference>
<dbReference type="InterPro" id="IPR013785">
    <property type="entry name" value="Aldolase_TIM"/>
</dbReference>
<evidence type="ECO:0000256" key="5">
    <source>
        <dbReference type="ARBA" id="ARBA00024042"/>
    </source>
</evidence>
<keyword evidence="8" id="KW-1185">Reference proteome</keyword>
<dbReference type="InterPro" id="IPR012133">
    <property type="entry name" value="Alpha-hydoxy_acid_DH_FMN"/>
</dbReference>
<evidence type="ECO:0000256" key="1">
    <source>
        <dbReference type="ARBA" id="ARBA00001917"/>
    </source>
</evidence>
<protein>
    <submittedName>
        <fullName evidence="7">Oxidoreductase</fullName>
    </submittedName>
</protein>
<name>A0ABQ0Q3S1_9PROT</name>
<dbReference type="PANTHER" id="PTHR10578">
    <property type="entry name" value="S -2-HYDROXY-ACID OXIDASE-RELATED"/>
    <property type="match status" value="1"/>
</dbReference>
<organism evidence="7 8">
    <name type="scientific">Asaia krungthepensis NRIC 0535</name>
    <dbReference type="NCBI Taxonomy" id="1307925"/>
    <lineage>
        <taxon>Bacteria</taxon>
        <taxon>Pseudomonadati</taxon>
        <taxon>Pseudomonadota</taxon>
        <taxon>Alphaproteobacteria</taxon>
        <taxon>Acetobacterales</taxon>
        <taxon>Acetobacteraceae</taxon>
        <taxon>Asaia</taxon>
    </lineage>
</organism>
<evidence type="ECO:0000256" key="4">
    <source>
        <dbReference type="ARBA" id="ARBA00023002"/>
    </source>
</evidence>
<dbReference type="PIRSF" id="PIRSF000138">
    <property type="entry name" value="Al-hdrx_acd_dh"/>
    <property type="match status" value="1"/>
</dbReference>
<keyword evidence="2" id="KW-0285">Flavoprotein</keyword>
<proteinExistence type="inferred from homology"/>
<comment type="similarity">
    <text evidence="5">Belongs to the FMN-dependent alpha-hydroxy acid dehydrogenase family.</text>
</comment>
<dbReference type="RefSeq" id="WP_264815829.1">
    <property type="nucleotide sequence ID" value="NZ_BAPV01000016.1"/>
</dbReference>
<dbReference type="EMBL" id="BAPV01000016">
    <property type="protein sequence ID" value="GBQ90025.1"/>
    <property type="molecule type" value="Genomic_DNA"/>
</dbReference>
<keyword evidence="4" id="KW-0560">Oxidoreductase</keyword>
<dbReference type="InterPro" id="IPR008259">
    <property type="entry name" value="FMN_hydac_DH_AS"/>
</dbReference>
<dbReference type="PROSITE" id="PS51349">
    <property type="entry name" value="FMN_HYDROXY_ACID_DH_2"/>
    <property type="match status" value="1"/>
</dbReference>
<dbReference type="SUPFAM" id="SSF51395">
    <property type="entry name" value="FMN-linked oxidoreductases"/>
    <property type="match status" value="1"/>
</dbReference>
<dbReference type="InterPro" id="IPR000262">
    <property type="entry name" value="FMN-dep_DH"/>
</dbReference>
<dbReference type="Pfam" id="PF01070">
    <property type="entry name" value="FMN_dh"/>
    <property type="match status" value="1"/>
</dbReference>
<comment type="caution">
    <text evidence="7">The sequence shown here is derived from an EMBL/GenBank/DDBJ whole genome shotgun (WGS) entry which is preliminary data.</text>
</comment>
<keyword evidence="3" id="KW-0288">FMN</keyword>
<gene>
    <name evidence="7" type="ORF">AA0535_1940</name>
</gene>
<dbReference type="InterPro" id="IPR037396">
    <property type="entry name" value="FMN_HAD"/>
</dbReference>
<dbReference type="Gene3D" id="3.20.20.70">
    <property type="entry name" value="Aldolase class I"/>
    <property type="match status" value="1"/>
</dbReference>
<dbReference type="Proteomes" id="UP001062776">
    <property type="component" value="Unassembled WGS sequence"/>
</dbReference>
<accession>A0ABQ0Q3S1</accession>
<feature type="domain" description="FMN hydroxy acid dehydrogenase" evidence="6">
    <location>
        <begin position="4"/>
        <end position="384"/>
    </location>
</feature>
<evidence type="ECO:0000259" key="6">
    <source>
        <dbReference type="PROSITE" id="PS51349"/>
    </source>
</evidence>
<evidence type="ECO:0000313" key="7">
    <source>
        <dbReference type="EMBL" id="GBQ90025.1"/>
    </source>
</evidence>
<comment type="cofactor">
    <cofactor evidence="1">
        <name>FMN</name>
        <dbReference type="ChEBI" id="CHEBI:58210"/>
    </cofactor>
</comment>
<evidence type="ECO:0000313" key="8">
    <source>
        <dbReference type="Proteomes" id="UP001062776"/>
    </source>
</evidence>
<evidence type="ECO:0000256" key="3">
    <source>
        <dbReference type="ARBA" id="ARBA00022643"/>
    </source>
</evidence>
<reference evidence="7" key="1">
    <citation type="submission" date="2013-04" db="EMBL/GenBank/DDBJ databases">
        <title>The genome sequencing project of 58 acetic acid bacteria.</title>
        <authorList>
            <person name="Okamoto-Kainuma A."/>
            <person name="Ishikawa M."/>
            <person name="Umino S."/>
            <person name="Koizumi Y."/>
            <person name="Shiwa Y."/>
            <person name="Yoshikawa H."/>
            <person name="Matsutani M."/>
            <person name="Matsushita K."/>
        </authorList>
    </citation>
    <scope>NUCLEOTIDE SEQUENCE</scope>
    <source>
        <strain evidence="7">NRIC 0535</strain>
    </source>
</reference>
<dbReference type="PROSITE" id="PS00557">
    <property type="entry name" value="FMN_HYDROXY_ACID_DH_1"/>
    <property type="match status" value="1"/>
</dbReference>